<feature type="compositionally biased region" description="Pro residues" evidence="1">
    <location>
        <begin position="105"/>
        <end position="114"/>
    </location>
</feature>
<evidence type="ECO:0000313" key="2">
    <source>
        <dbReference type="EMBL" id="HHS29634.1"/>
    </source>
</evidence>
<name>A0A7V6DPY1_9BACT</name>
<protein>
    <submittedName>
        <fullName evidence="2">Uncharacterized protein</fullName>
    </submittedName>
</protein>
<evidence type="ECO:0000256" key="1">
    <source>
        <dbReference type="SAM" id="MobiDB-lite"/>
    </source>
</evidence>
<comment type="caution">
    <text evidence="2">The sequence shown here is derived from an EMBL/GenBank/DDBJ whole genome shotgun (WGS) entry which is preliminary data.</text>
</comment>
<proteinExistence type="predicted"/>
<feature type="compositionally biased region" description="Polar residues" evidence="1">
    <location>
        <begin position="37"/>
        <end position="63"/>
    </location>
</feature>
<reference evidence="2" key="1">
    <citation type="journal article" date="2020" name="mSystems">
        <title>Genome- and Community-Level Interaction Insights into Carbon Utilization and Element Cycling Functions of Hydrothermarchaeota in Hydrothermal Sediment.</title>
        <authorList>
            <person name="Zhou Z."/>
            <person name="Liu Y."/>
            <person name="Xu W."/>
            <person name="Pan J."/>
            <person name="Luo Z.H."/>
            <person name="Li M."/>
        </authorList>
    </citation>
    <scope>NUCLEOTIDE SEQUENCE [LARGE SCALE GENOMIC DNA]</scope>
    <source>
        <strain evidence="2">SpSt-767</strain>
    </source>
</reference>
<feature type="region of interest" description="Disordered" evidence="1">
    <location>
        <begin position="36"/>
        <end position="114"/>
    </location>
</feature>
<accession>A0A7V6DPY1</accession>
<dbReference type="EMBL" id="DTGR01000132">
    <property type="protein sequence ID" value="HHS29634.1"/>
    <property type="molecule type" value="Genomic_DNA"/>
</dbReference>
<sequence>MTSEFGKVFGIGVLILGLMLAWTAPGLAGAYQDAQKLKNSGNQAQSSAQGTKPNLENARTQAGSGWDTKYQSPPPAVHLPNNRVGVNPQDLKKYDPKPMKLQKVVPPPPTPSSR</sequence>
<dbReference type="AlphaFoldDB" id="A0A7V6DPY1"/>
<organism evidence="2">
    <name type="scientific">Desulfobacca acetoxidans</name>
    <dbReference type="NCBI Taxonomy" id="60893"/>
    <lineage>
        <taxon>Bacteria</taxon>
        <taxon>Pseudomonadati</taxon>
        <taxon>Thermodesulfobacteriota</taxon>
        <taxon>Desulfobaccia</taxon>
        <taxon>Desulfobaccales</taxon>
        <taxon>Desulfobaccaceae</taxon>
        <taxon>Desulfobacca</taxon>
    </lineage>
</organism>
<gene>
    <name evidence="2" type="ORF">ENV52_08040</name>
</gene>